<comment type="caution">
    <text evidence="8">The sequence shown here is derived from an EMBL/GenBank/DDBJ whole genome shotgun (WGS) entry which is preliminary data.</text>
</comment>
<evidence type="ECO:0000256" key="2">
    <source>
        <dbReference type="ARBA" id="ARBA00004604"/>
    </source>
</evidence>
<dbReference type="PANTHER" id="PTHR13634">
    <property type="entry name" value="RIBOSOME BIOGENESIS PROTEIN BRIX"/>
    <property type="match status" value="1"/>
</dbReference>
<dbReference type="PROSITE" id="PS50833">
    <property type="entry name" value="BRIX"/>
    <property type="match status" value="1"/>
</dbReference>
<dbReference type="EMBL" id="JAFNEN010000267">
    <property type="protein sequence ID" value="KAG8187571.1"/>
    <property type="molecule type" value="Genomic_DNA"/>
</dbReference>
<dbReference type="GO" id="GO:0005730">
    <property type="term" value="C:nucleolus"/>
    <property type="evidence" value="ECO:0007669"/>
    <property type="project" value="UniProtKB-SubCell"/>
</dbReference>
<dbReference type="Pfam" id="PF04427">
    <property type="entry name" value="Brix"/>
    <property type="match status" value="1"/>
</dbReference>
<dbReference type="InterPro" id="IPR007109">
    <property type="entry name" value="Brix"/>
</dbReference>
<evidence type="ECO:0000313" key="8">
    <source>
        <dbReference type="EMBL" id="KAG8187571.1"/>
    </source>
</evidence>
<name>A0AAV6UVN0_9ARAC</name>
<proteinExistence type="inferred from homology"/>
<keyword evidence="5" id="KW-0690">Ribosome biogenesis</keyword>
<dbReference type="SUPFAM" id="SSF52954">
    <property type="entry name" value="Class II aaRS ABD-related"/>
    <property type="match status" value="1"/>
</dbReference>
<accession>A0AAV6UVN0</accession>
<protein>
    <recommendedName>
        <fullName evidence="4">Ribosome biogenesis protein BRX1 homolog</fullName>
    </recommendedName>
</protein>
<dbReference type="SMART" id="SM00879">
    <property type="entry name" value="Brix"/>
    <property type="match status" value="1"/>
</dbReference>
<dbReference type="GO" id="GO:0019843">
    <property type="term" value="F:rRNA binding"/>
    <property type="evidence" value="ECO:0007669"/>
    <property type="project" value="InterPro"/>
</dbReference>
<dbReference type="Proteomes" id="UP000827092">
    <property type="component" value="Unassembled WGS sequence"/>
</dbReference>
<comment type="function">
    <text evidence="1">Required for biogenesis of the 60S ribosomal subunit.</text>
</comment>
<evidence type="ECO:0000256" key="1">
    <source>
        <dbReference type="ARBA" id="ARBA00003439"/>
    </source>
</evidence>
<comment type="subcellular location">
    <subcellularLocation>
        <location evidence="2">Nucleus</location>
        <location evidence="2">Nucleolus</location>
    </subcellularLocation>
</comment>
<gene>
    <name evidence="8" type="ORF">JTE90_025906</name>
</gene>
<evidence type="ECO:0000256" key="5">
    <source>
        <dbReference type="ARBA" id="ARBA00022517"/>
    </source>
</evidence>
<dbReference type="AlphaFoldDB" id="A0AAV6UVN0"/>
<keyword evidence="6" id="KW-0539">Nucleus</keyword>
<dbReference type="PANTHER" id="PTHR13634:SF0">
    <property type="entry name" value="RIBOSOME BIOGENESIS PROTEIN BRX1 HOMOLOG"/>
    <property type="match status" value="1"/>
</dbReference>
<comment type="similarity">
    <text evidence="3">Belongs to the BRX1 family.</text>
</comment>
<reference evidence="8 9" key="1">
    <citation type="journal article" date="2022" name="Nat. Ecol. Evol.">
        <title>A masculinizing supergene underlies an exaggerated male reproductive morph in a spider.</title>
        <authorList>
            <person name="Hendrickx F."/>
            <person name="De Corte Z."/>
            <person name="Sonet G."/>
            <person name="Van Belleghem S.M."/>
            <person name="Kostlbacher S."/>
            <person name="Vangestel C."/>
        </authorList>
    </citation>
    <scope>NUCLEOTIDE SEQUENCE [LARGE SCALE GENOMIC DNA]</scope>
    <source>
        <strain evidence="8">W744_W776</strain>
    </source>
</reference>
<feature type="domain" description="Brix" evidence="7">
    <location>
        <begin position="1"/>
        <end position="135"/>
    </location>
</feature>
<evidence type="ECO:0000256" key="4">
    <source>
        <dbReference type="ARBA" id="ARBA00020522"/>
    </source>
</evidence>
<dbReference type="GO" id="GO:0000027">
    <property type="term" value="P:ribosomal large subunit assembly"/>
    <property type="evidence" value="ECO:0007669"/>
    <property type="project" value="TreeGrafter"/>
</dbReference>
<evidence type="ECO:0000313" key="9">
    <source>
        <dbReference type="Proteomes" id="UP000827092"/>
    </source>
</evidence>
<dbReference type="InterPro" id="IPR026532">
    <property type="entry name" value="BRX1"/>
</dbReference>
<evidence type="ECO:0000259" key="7">
    <source>
        <dbReference type="PROSITE" id="PS50833"/>
    </source>
</evidence>
<dbReference type="GO" id="GO:0006364">
    <property type="term" value="P:rRNA processing"/>
    <property type="evidence" value="ECO:0007669"/>
    <property type="project" value="InterPro"/>
</dbReference>
<evidence type="ECO:0000256" key="3">
    <source>
        <dbReference type="ARBA" id="ARBA00006369"/>
    </source>
</evidence>
<organism evidence="8 9">
    <name type="scientific">Oedothorax gibbosus</name>
    <dbReference type="NCBI Taxonomy" id="931172"/>
    <lineage>
        <taxon>Eukaryota</taxon>
        <taxon>Metazoa</taxon>
        <taxon>Ecdysozoa</taxon>
        <taxon>Arthropoda</taxon>
        <taxon>Chelicerata</taxon>
        <taxon>Arachnida</taxon>
        <taxon>Araneae</taxon>
        <taxon>Araneomorphae</taxon>
        <taxon>Entelegynae</taxon>
        <taxon>Araneoidea</taxon>
        <taxon>Linyphiidae</taxon>
        <taxon>Erigoninae</taxon>
        <taxon>Oedothorax</taxon>
    </lineage>
</organism>
<sequence>MEENVTDDQLQLFCMVAKVPSGPSAKFLIENVHTMEELKLTGNCLKASRPILSFDNSFDKEPHLMLLKELFIQVFGTPKGHPKSQPFFDHVFTFKFLDNRIWFRNYQIEEDGVSLVEIGPRFVMNLIKIFDGSFCGSVLYTNTGYVTPSMHRRNLKAEVKNKYVDKVNSKKLLAMRRPDVSFPIDPTDKVFETAQDEEED</sequence>
<keyword evidence="9" id="KW-1185">Reference proteome</keyword>
<evidence type="ECO:0000256" key="6">
    <source>
        <dbReference type="ARBA" id="ARBA00023242"/>
    </source>
</evidence>